<accession>A0A9E8SNH8</accession>
<dbReference type="Proteomes" id="UP001164653">
    <property type="component" value="Chromosome"/>
</dbReference>
<evidence type="ECO:0000313" key="1">
    <source>
        <dbReference type="EMBL" id="WAC15273.1"/>
    </source>
</evidence>
<gene>
    <name evidence="1" type="ORF">ON006_15160</name>
</gene>
<name>A0A9E8SNH8_9BACT</name>
<dbReference type="EMBL" id="CP112998">
    <property type="protein sequence ID" value="WAC15273.1"/>
    <property type="molecule type" value="Genomic_DNA"/>
</dbReference>
<sequence length="767" mass="88006">MDFLNFSDSPLQVQLCFGRVIENLERSAMDPDNPLAEYEKALLLETAKIPQLKHGITDPRQVTDNLDLIHRLFADFFPKALTLNEIKAISLPYSGLIFNHTERFKNILNAAGIDFDINIRDFGDHQFYVSTCCLVLMRYYHVPLDFSTPLFYDIPTANGVVKHYRILYNGDFVDIVPTEKSVELTSEDIELLRNNYEDLALWKAKFPPGSWIVRGFAIMSLYDATVESAVSLLKEKLLGINTVDFRESIYSVFQSIYQIPDLAIGFTVFNQEEGKFSPDTFGQQLPSFMLHDTVKVDVRQILCEQSYENLIVKKVYFSISDTTEFYAKNSESPLAAKFLSQGIHSFILAPIVKNNYLYGILEVVSVRPKELNSINANKLAVVMPFLTDTIERLAAELENQVQAVIQEKFTSIHSSVYWKFNAEAQKLIHYRQLGEAYELREVIFPEVHPLYGQIDIKGSSEARNASVQSDLTKQITALLSLLETIEERTRHTGMFQTERRKLSSYLTDLAISLKASTEQYINSYVENSIHLRFNEVKDPECAAYIDLYLKETSKETGDFHASRRRYETTISVINDKMARIIDHRQEQAQTNFPHYYERFKTDGIEHNLYIGPSISPGKTFSLTHLSELRLWQLATLCEMEIAHQKLKMTLPYPLEVTTLILVYHATIDIHFRLDEKRFDVHGSYNARYEIVKKRIDKAFVRGTDERITQPGKVAIVYSSSAIEDEYLGYIQTLQKRGLLGNMVEKLEVEDLQGVSGLKVLRASLHHG</sequence>
<evidence type="ECO:0000313" key="2">
    <source>
        <dbReference type="Proteomes" id="UP001164653"/>
    </source>
</evidence>
<dbReference type="AlphaFoldDB" id="A0A9E8SNH8"/>
<evidence type="ECO:0008006" key="3">
    <source>
        <dbReference type="Google" id="ProtNLM"/>
    </source>
</evidence>
<protein>
    <recommendedName>
        <fullName evidence="3">GAF domain-containing protein</fullName>
    </recommendedName>
</protein>
<organism evidence="1 2">
    <name type="scientific">Dyadobacter pollutisoli</name>
    <dbReference type="NCBI Taxonomy" id="2910158"/>
    <lineage>
        <taxon>Bacteria</taxon>
        <taxon>Pseudomonadati</taxon>
        <taxon>Bacteroidota</taxon>
        <taxon>Cytophagia</taxon>
        <taxon>Cytophagales</taxon>
        <taxon>Spirosomataceae</taxon>
        <taxon>Dyadobacter</taxon>
    </lineage>
</organism>
<proteinExistence type="predicted"/>
<dbReference type="KEGG" id="dpf:ON006_15160"/>
<dbReference type="RefSeq" id="WP_244823084.1">
    <property type="nucleotide sequence ID" value="NZ_CP112998.1"/>
</dbReference>
<reference evidence="1" key="1">
    <citation type="submission" date="2022-11" db="EMBL/GenBank/DDBJ databases">
        <title>Dyadobacter pollutisoli sp. nov., isolated from plastic dumped soil.</title>
        <authorList>
            <person name="Kim J.M."/>
            <person name="Kim K.R."/>
            <person name="Lee J.K."/>
            <person name="Hao L."/>
            <person name="Jeon C.O."/>
        </authorList>
    </citation>
    <scope>NUCLEOTIDE SEQUENCE</scope>
    <source>
        <strain evidence="1">U1</strain>
    </source>
</reference>
<keyword evidence="2" id="KW-1185">Reference proteome</keyword>